<proteinExistence type="predicted"/>
<accession>D3T2K3</accession>
<reference evidence="2 3" key="2">
    <citation type="journal article" date="2012" name="BMC Genomics">
        <title>A comparative genomics perspective on the genetic content of the alkaliphilic haloarchaeon Natrialba magadii ATCC 43099T.</title>
        <authorList>
            <person name="Siddaramappa S."/>
            <person name="Challacombe J.F."/>
            <person name="Decastro R.E."/>
            <person name="Pfeiffer F."/>
            <person name="Sastre D.E."/>
            <person name="Gimenez M.I."/>
            <person name="Paggi R.A."/>
            <person name="Detter J.C."/>
            <person name="Davenport K.W."/>
            <person name="Goodwin L.A."/>
            <person name="Kyrpides N."/>
            <person name="Tapia R."/>
            <person name="Pitluck S."/>
            <person name="Lucas S."/>
            <person name="Woyke T."/>
            <person name="Maupin-Furlow J.A."/>
        </authorList>
    </citation>
    <scope>NUCLEOTIDE SEQUENCE [LARGE SCALE GENOMIC DNA]</scope>
    <source>
        <strain evidence="3">ATCC 43099 / DSM 3394 / CCM 3739 / CIP 104546 / IAM 13178 / JCM 8861 / NBRC 102185 / NCIMB 2190 / MS3</strain>
    </source>
</reference>
<sequence length="32" mass="3275">MMALESIGGRGAVEHAELQCGIDQDPTTESGA</sequence>
<reference evidence="3" key="1">
    <citation type="submission" date="2010-02" db="EMBL/GenBank/DDBJ databases">
        <title>Complete sequence of plasmid 3 of Natrialba magadii ATCC 43099.</title>
        <authorList>
            <consortium name="US DOE Joint Genome Institute"/>
            <person name="Lucas S."/>
            <person name="Copeland A."/>
            <person name="Lapidus A."/>
            <person name="Cheng J.-F."/>
            <person name="Bruce D."/>
            <person name="Goodwin L."/>
            <person name="Pitluck S."/>
            <person name="Davenport K."/>
            <person name="Saunders E."/>
            <person name="Detter J.C."/>
            <person name="Han C."/>
            <person name="Tapia R."/>
            <person name="Land M."/>
            <person name="Hauser L."/>
            <person name="Kyrpides N."/>
            <person name="Mikhailova N."/>
            <person name="De Castro R.E."/>
            <person name="Maupin-Furlow J.A."/>
            <person name="Woyke T."/>
        </authorList>
    </citation>
    <scope>NUCLEOTIDE SEQUENCE [LARGE SCALE GENOMIC DNA]</scope>
    <source>
        <strain evidence="3">ATCC 43099 / DSM 3394 / CCM 3739 / CIP 104546 / IAM 13178 / JCM 8861 / NBRC 102185 / NCIMB 2190 / MS3</strain>
        <plasmid evidence="3">pNMAG03</plasmid>
    </source>
</reference>
<evidence type="ECO:0000313" key="3">
    <source>
        <dbReference type="Proteomes" id="UP000001879"/>
    </source>
</evidence>
<keyword evidence="3" id="KW-1185">Reference proteome</keyword>
<dbReference type="Proteomes" id="UP000001879">
    <property type="component" value="Plasmid pNMAG03"/>
</dbReference>
<name>D3T2K3_NATMM</name>
<gene>
    <name evidence="2" type="ordered locus">Nmag_4304</name>
</gene>
<dbReference type="AlphaFoldDB" id="D3T2K3"/>
<keyword evidence="2" id="KW-0614">Plasmid</keyword>
<dbReference type="KEGG" id="nmg:Nmag_4304"/>
<dbReference type="EMBL" id="CP001935">
    <property type="protein sequence ID" value="ADD07812.1"/>
    <property type="molecule type" value="Genomic_DNA"/>
</dbReference>
<feature type="region of interest" description="Disordered" evidence="1">
    <location>
        <begin position="1"/>
        <end position="32"/>
    </location>
</feature>
<evidence type="ECO:0000313" key="2">
    <source>
        <dbReference type="EMBL" id="ADD07812.1"/>
    </source>
</evidence>
<dbReference type="HOGENOM" id="CLU_3387498_0_0_2"/>
<protein>
    <submittedName>
        <fullName evidence="2">Uncharacterized protein</fullName>
    </submittedName>
</protein>
<geneLocation type="plasmid" evidence="2 3">
    <name>pNMAG03</name>
</geneLocation>
<evidence type="ECO:0000256" key="1">
    <source>
        <dbReference type="SAM" id="MobiDB-lite"/>
    </source>
</evidence>
<organism evidence="2 3">
    <name type="scientific">Natrialba magadii (strain ATCC 43099 / DSM 3394 / CCM 3739 / CIP 104546 / IAM 13178 / JCM 8861 / NBRC 102185 / NCIMB 2190 / MS3)</name>
    <name type="common">Natronobacterium magadii</name>
    <dbReference type="NCBI Taxonomy" id="547559"/>
    <lineage>
        <taxon>Archaea</taxon>
        <taxon>Methanobacteriati</taxon>
        <taxon>Methanobacteriota</taxon>
        <taxon>Stenosarchaea group</taxon>
        <taxon>Halobacteria</taxon>
        <taxon>Halobacteriales</taxon>
        <taxon>Natrialbaceae</taxon>
        <taxon>Natrialba</taxon>
    </lineage>
</organism>